<sequence length="51" mass="5192">MYAMGRVGKSALAAHWPPFGASRCTADTPAAVDAEIAPLARACNRACASDA</sequence>
<accession>A0ABP9HWR9</accession>
<name>A0ABP9HWR9_9ACTN</name>
<protein>
    <submittedName>
        <fullName evidence="1">Uncharacterized protein</fullName>
    </submittedName>
</protein>
<proteinExistence type="predicted"/>
<gene>
    <name evidence="1" type="ORF">GCM10023205_57220</name>
</gene>
<evidence type="ECO:0000313" key="2">
    <source>
        <dbReference type="Proteomes" id="UP001500466"/>
    </source>
</evidence>
<reference evidence="2" key="1">
    <citation type="journal article" date="2019" name="Int. J. Syst. Evol. Microbiol.">
        <title>The Global Catalogue of Microorganisms (GCM) 10K type strain sequencing project: providing services to taxonomists for standard genome sequencing and annotation.</title>
        <authorList>
            <consortium name="The Broad Institute Genomics Platform"/>
            <consortium name="The Broad Institute Genome Sequencing Center for Infectious Disease"/>
            <person name="Wu L."/>
            <person name="Ma J."/>
        </authorList>
    </citation>
    <scope>NUCLEOTIDE SEQUENCE [LARGE SCALE GENOMIC DNA]</scope>
    <source>
        <strain evidence="2">JCM 17986</strain>
    </source>
</reference>
<organism evidence="1 2">
    <name type="scientific">Yinghuangia aomiensis</name>
    <dbReference type="NCBI Taxonomy" id="676205"/>
    <lineage>
        <taxon>Bacteria</taxon>
        <taxon>Bacillati</taxon>
        <taxon>Actinomycetota</taxon>
        <taxon>Actinomycetes</taxon>
        <taxon>Kitasatosporales</taxon>
        <taxon>Streptomycetaceae</taxon>
        <taxon>Yinghuangia</taxon>
    </lineage>
</organism>
<keyword evidence="2" id="KW-1185">Reference proteome</keyword>
<evidence type="ECO:0000313" key="1">
    <source>
        <dbReference type="EMBL" id="GAA4980711.1"/>
    </source>
</evidence>
<dbReference type="EMBL" id="BAABHS010000023">
    <property type="protein sequence ID" value="GAA4980711.1"/>
    <property type="molecule type" value="Genomic_DNA"/>
</dbReference>
<dbReference type="Proteomes" id="UP001500466">
    <property type="component" value="Unassembled WGS sequence"/>
</dbReference>
<comment type="caution">
    <text evidence="1">The sequence shown here is derived from an EMBL/GenBank/DDBJ whole genome shotgun (WGS) entry which is preliminary data.</text>
</comment>